<accession>A0A6C2TVX5</accession>
<dbReference type="Proteomes" id="UP000366872">
    <property type="component" value="Unassembled WGS sequence"/>
</dbReference>
<dbReference type="PROSITE" id="PS51318">
    <property type="entry name" value="TAT"/>
    <property type="match status" value="1"/>
</dbReference>
<evidence type="ECO:0000259" key="1">
    <source>
        <dbReference type="Pfam" id="PF00248"/>
    </source>
</evidence>
<dbReference type="AlphaFoldDB" id="A0A6C2TVX5"/>
<organism evidence="2 3">
    <name type="scientific">Pontiella desulfatans</name>
    <dbReference type="NCBI Taxonomy" id="2750659"/>
    <lineage>
        <taxon>Bacteria</taxon>
        <taxon>Pseudomonadati</taxon>
        <taxon>Kiritimatiellota</taxon>
        <taxon>Kiritimatiellia</taxon>
        <taxon>Kiritimatiellales</taxon>
        <taxon>Pontiellaceae</taxon>
        <taxon>Pontiella</taxon>
    </lineage>
</organism>
<feature type="domain" description="NADP-dependent oxidoreductase" evidence="1">
    <location>
        <begin position="70"/>
        <end position="254"/>
    </location>
</feature>
<gene>
    <name evidence="2" type="primary">yhdN_4</name>
    <name evidence="2" type="ORF">PDESU_00365</name>
</gene>
<dbReference type="InterPro" id="IPR023210">
    <property type="entry name" value="NADP_OxRdtase_dom"/>
</dbReference>
<dbReference type="SUPFAM" id="SSF51430">
    <property type="entry name" value="NAD(P)-linked oxidoreductase"/>
    <property type="match status" value="1"/>
</dbReference>
<reference evidence="2 3" key="1">
    <citation type="submission" date="2019-04" db="EMBL/GenBank/DDBJ databases">
        <authorList>
            <person name="Van Vliet M D."/>
        </authorList>
    </citation>
    <scope>NUCLEOTIDE SEQUENCE [LARGE SCALE GENOMIC DNA]</scope>
    <source>
        <strain evidence="2 3">F1</strain>
    </source>
</reference>
<dbReference type="EMBL" id="CAAHFG010000001">
    <property type="protein sequence ID" value="VGO11818.1"/>
    <property type="molecule type" value="Genomic_DNA"/>
</dbReference>
<dbReference type="InterPro" id="IPR053135">
    <property type="entry name" value="AKR2_Oxidoreductase"/>
</dbReference>
<keyword evidence="3" id="KW-1185">Reference proteome</keyword>
<dbReference type="Gene3D" id="3.20.20.100">
    <property type="entry name" value="NADP-dependent oxidoreductase domain"/>
    <property type="match status" value="1"/>
</dbReference>
<dbReference type="PANTHER" id="PTHR43312:SF1">
    <property type="entry name" value="NADP-DEPENDENT OXIDOREDUCTASE DOMAIN-CONTAINING PROTEIN"/>
    <property type="match status" value="1"/>
</dbReference>
<evidence type="ECO:0000313" key="2">
    <source>
        <dbReference type="EMBL" id="VGO11818.1"/>
    </source>
</evidence>
<protein>
    <submittedName>
        <fullName evidence="2">General stress protein 69</fullName>
    </submittedName>
</protein>
<dbReference type="Pfam" id="PF00248">
    <property type="entry name" value="Aldo_ket_red"/>
    <property type="match status" value="1"/>
</dbReference>
<name>A0A6C2TVX5_PONDE</name>
<dbReference type="InterPro" id="IPR006311">
    <property type="entry name" value="TAT_signal"/>
</dbReference>
<dbReference type="InterPro" id="IPR036812">
    <property type="entry name" value="NAD(P)_OxRdtase_dom_sf"/>
</dbReference>
<proteinExistence type="predicted"/>
<evidence type="ECO:0000313" key="3">
    <source>
        <dbReference type="Proteomes" id="UP000366872"/>
    </source>
</evidence>
<dbReference type="CDD" id="cd19100">
    <property type="entry name" value="AKR_unchar"/>
    <property type="match status" value="1"/>
</dbReference>
<dbReference type="PANTHER" id="PTHR43312">
    <property type="entry name" value="D-THREO-ALDOSE 1-DEHYDROGENASE"/>
    <property type="match status" value="1"/>
</dbReference>
<sequence>MRYNGKTRQQFLKELTAHTALLGAASLAPEQSHAGAIRKPPLIPQRPLGNTGRMVGIYSLGAQATVEQVGMKDQAVEIVNRCINLGINYIDTSAVYGQNGTAKKTPEMQGTSERHVGEVMKTRRNEVYLATKTHDRTYDGSMRLLEKSLKNLQTDHIDLWQIHNIKGGGKENIDQIFADDGVLKALQKARDEKIVTHLGITGHADPDPMRTIIERFPFDCALMALNAADKHYNPFIEKLIPTAVEKNMGIIGMKIPARDRIFSNGGIITMKEAMSYTLTLPVSTIIVGLDNIAELEENIRIAQEFKPLSEEEMVAIEDKVKPHHEHLMFYKGLSKWPKGWSGNNV</sequence>
<dbReference type="RefSeq" id="WP_136077536.1">
    <property type="nucleotide sequence ID" value="NZ_CAAHFG010000001.1"/>
</dbReference>